<dbReference type="Proteomes" id="UP000253908">
    <property type="component" value="Chromosome"/>
</dbReference>
<evidence type="ECO:0000256" key="1">
    <source>
        <dbReference type="ARBA" id="ARBA00004651"/>
    </source>
</evidence>
<dbReference type="PROSITE" id="PS50928">
    <property type="entry name" value="ABC_TM1"/>
    <property type="match status" value="1"/>
</dbReference>
<keyword evidence="3 9" id="KW-0813">Transport</keyword>
<feature type="transmembrane region" description="Helical" evidence="9">
    <location>
        <begin position="88"/>
        <end position="108"/>
    </location>
</feature>
<evidence type="ECO:0000313" key="12">
    <source>
        <dbReference type="Proteomes" id="UP000253908"/>
    </source>
</evidence>
<dbReference type="InterPro" id="IPR000515">
    <property type="entry name" value="MetI-like"/>
</dbReference>
<reference evidence="12" key="1">
    <citation type="submission" date="2017-11" db="EMBL/GenBank/DDBJ databases">
        <authorList>
            <person name="Zhu W."/>
        </authorList>
    </citation>
    <scope>NUCLEOTIDE SEQUENCE [LARGE SCALE GENOMIC DNA]</scope>
    <source>
        <strain evidence="12">160</strain>
    </source>
</reference>
<evidence type="ECO:0000256" key="9">
    <source>
        <dbReference type="RuleBase" id="RU363032"/>
    </source>
</evidence>
<comment type="subcellular location">
    <subcellularLocation>
        <location evidence="1 9">Cell membrane</location>
        <topology evidence="1 9">Multi-pass membrane protein</topology>
    </subcellularLocation>
</comment>
<keyword evidence="6" id="KW-0029">Amino-acid transport</keyword>
<keyword evidence="7 9" id="KW-1133">Transmembrane helix</keyword>
<sequence>MTFRWDIIIEYLPYLLQGTLLTIGLSLGSIILGSVLGLFIGLGRIISNKILSSLFYCYITIFRGTPLLVQIFLIHFGVVPLFAGETNAVIAGVIALSLNAAAYIAEIFRAGIQSIDRGQMEGARSLGMTHSQAMRYIILPQAFKRMVPPLGNEFIVLLKDSSLLSVIAAPELMYWGRAMGGQYFKVWEPYLASAFIYLVLTITLSSLLNLLERRLKTV</sequence>
<dbReference type="InterPro" id="IPR043429">
    <property type="entry name" value="ArtM/GltK/GlnP/TcyL/YhdX-like"/>
</dbReference>
<dbReference type="EMBL" id="CP024848">
    <property type="protein sequence ID" value="AXI08090.1"/>
    <property type="molecule type" value="Genomic_DNA"/>
</dbReference>
<dbReference type="AlphaFoldDB" id="A0A345PDL0"/>
<evidence type="ECO:0000256" key="8">
    <source>
        <dbReference type="ARBA" id="ARBA00023136"/>
    </source>
</evidence>
<keyword evidence="5 9" id="KW-0812">Transmembrane</keyword>
<evidence type="ECO:0000256" key="7">
    <source>
        <dbReference type="ARBA" id="ARBA00022989"/>
    </source>
</evidence>
<organism evidence="11 12">
    <name type="scientific">Oceanobacillus zhaokaii</name>
    <dbReference type="NCBI Taxonomy" id="2052660"/>
    <lineage>
        <taxon>Bacteria</taxon>
        <taxon>Bacillati</taxon>
        <taxon>Bacillota</taxon>
        <taxon>Bacilli</taxon>
        <taxon>Bacillales</taxon>
        <taxon>Bacillaceae</taxon>
        <taxon>Oceanobacillus</taxon>
    </lineage>
</organism>
<evidence type="ECO:0000256" key="4">
    <source>
        <dbReference type="ARBA" id="ARBA00022475"/>
    </source>
</evidence>
<dbReference type="OrthoDB" id="9805999at2"/>
<dbReference type="Pfam" id="PF00528">
    <property type="entry name" value="BPD_transp_1"/>
    <property type="match status" value="1"/>
</dbReference>
<evidence type="ECO:0000256" key="2">
    <source>
        <dbReference type="ARBA" id="ARBA00010072"/>
    </source>
</evidence>
<dbReference type="KEGG" id="ocn:CUC15_03520"/>
<evidence type="ECO:0000256" key="6">
    <source>
        <dbReference type="ARBA" id="ARBA00022970"/>
    </source>
</evidence>
<dbReference type="PANTHER" id="PTHR30614:SF20">
    <property type="entry name" value="GLUTAMINE TRANSPORT SYSTEM PERMEASE PROTEIN GLNP"/>
    <property type="match status" value="1"/>
</dbReference>
<feature type="domain" description="ABC transmembrane type-1" evidence="10">
    <location>
        <begin position="19"/>
        <end position="208"/>
    </location>
</feature>
<evidence type="ECO:0000259" key="10">
    <source>
        <dbReference type="PROSITE" id="PS50928"/>
    </source>
</evidence>
<comment type="similarity">
    <text evidence="2">Belongs to the binding-protein-dependent transport system permease family. HisMQ subfamily.</text>
</comment>
<feature type="transmembrane region" description="Helical" evidence="9">
    <location>
        <begin position="154"/>
        <end position="175"/>
    </location>
</feature>
<evidence type="ECO:0000256" key="3">
    <source>
        <dbReference type="ARBA" id="ARBA00022448"/>
    </source>
</evidence>
<dbReference type="RefSeq" id="WP_114915383.1">
    <property type="nucleotide sequence ID" value="NZ_CP024848.1"/>
</dbReference>
<accession>A0A345PDL0</accession>
<gene>
    <name evidence="11" type="ORF">CUC15_03520</name>
</gene>
<keyword evidence="8 9" id="KW-0472">Membrane</keyword>
<evidence type="ECO:0000313" key="11">
    <source>
        <dbReference type="EMBL" id="AXI08090.1"/>
    </source>
</evidence>
<feature type="transmembrane region" description="Helical" evidence="9">
    <location>
        <begin position="54"/>
        <end position="76"/>
    </location>
</feature>
<dbReference type="PANTHER" id="PTHR30614">
    <property type="entry name" value="MEMBRANE COMPONENT OF AMINO ACID ABC TRANSPORTER"/>
    <property type="match status" value="1"/>
</dbReference>
<dbReference type="Gene3D" id="1.10.3720.10">
    <property type="entry name" value="MetI-like"/>
    <property type="match status" value="1"/>
</dbReference>
<dbReference type="CDD" id="cd06261">
    <property type="entry name" value="TM_PBP2"/>
    <property type="match status" value="1"/>
</dbReference>
<name>A0A345PDL0_9BACI</name>
<dbReference type="InterPro" id="IPR035906">
    <property type="entry name" value="MetI-like_sf"/>
</dbReference>
<dbReference type="GO" id="GO:0043190">
    <property type="term" value="C:ATP-binding cassette (ABC) transporter complex"/>
    <property type="evidence" value="ECO:0007669"/>
    <property type="project" value="InterPro"/>
</dbReference>
<evidence type="ECO:0000256" key="5">
    <source>
        <dbReference type="ARBA" id="ARBA00022692"/>
    </source>
</evidence>
<dbReference type="NCBIfam" id="TIGR01726">
    <property type="entry name" value="HEQRo_perm_3TM"/>
    <property type="match status" value="1"/>
</dbReference>
<dbReference type="FunFam" id="1.10.3720.10:FF:000033">
    <property type="entry name" value="Polar amino acid ABC transporter permease"/>
    <property type="match status" value="1"/>
</dbReference>
<keyword evidence="12" id="KW-1185">Reference proteome</keyword>
<proteinExistence type="inferred from homology"/>
<protein>
    <submittedName>
        <fullName evidence="11">Amino acid ABC transporter permease</fullName>
    </submittedName>
</protein>
<keyword evidence="4" id="KW-1003">Cell membrane</keyword>
<dbReference type="GO" id="GO:0006865">
    <property type="term" value="P:amino acid transport"/>
    <property type="evidence" value="ECO:0007669"/>
    <property type="project" value="UniProtKB-KW"/>
</dbReference>
<feature type="transmembrane region" description="Helical" evidence="9">
    <location>
        <begin position="20"/>
        <end position="42"/>
    </location>
</feature>
<dbReference type="GO" id="GO:0022857">
    <property type="term" value="F:transmembrane transporter activity"/>
    <property type="evidence" value="ECO:0007669"/>
    <property type="project" value="InterPro"/>
</dbReference>
<dbReference type="InterPro" id="IPR010065">
    <property type="entry name" value="AA_ABC_transptr_permease_3TM"/>
</dbReference>
<feature type="transmembrane region" description="Helical" evidence="9">
    <location>
        <begin position="190"/>
        <end position="211"/>
    </location>
</feature>
<dbReference type="SUPFAM" id="SSF161098">
    <property type="entry name" value="MetI-like"/>
    <property type="match status" value="1"/>
</dbReference>